<evidence type="ECO:0000313" key="3">
    <source>
        <dbReference type="Proteomes" id="UP000050761"/>
    </source>
</evidence>
<accession>A0A3P7WSU2</accession>
<gene>
    <name evidence="2" type="ORF">HPBE_LOCUS5332</name>
</gene>
<evidence type="ECO:0000313" key="4">
    <source>
        <dbReference type="WBParaSite" id="HPBE_0000533101-mRNA-1"/>
    </source>
</evidence>
<reference evidence="2 3" key="1">
    <citation type="submission" date="2018-11" db="EMBL/GenBank/DDBJ databases">
        <authorList>
            <consortium name="Pathogen Informatics"/>
        </authorList>
    </citation>
    <scope>NUCLEOTIDE SEQUENCE [LARGE SCALE GENOMIC DNA]</scope>
</reference>
<keyword evidence="3" id="KW-1185">Reference proteome</keyword>
<feature type="region of interest" description="Disordered" evidence="1">
    <location>
        <begin position="1"/>
        <end position="101"/>
    </location>
</feature>
<feature type="compositionally biased region" description="Pro residues" evidence="1">
    <location>
        <begin position="87"/>
        <end position="101"/>
    </location>
</feature>
<evidence type="ECO:0000313" key="2">
    <source>
        <dbReference type="EMBL" id="VDO64181.1"/>
    </source>
</evidence>
<evidence type="ECO:0000256" key="1">
    <source>
        <dbReference type="SAM" id="MobiDB-lite"/>
    </source>
</evidence>
<dbReference type="Proteomes" id="UP000050761">
    <property type="component" value="Unassembled WGS sequence"/>
</dbReference>
<protein>
    <submittedName>
        <fullName evidence="2 4">Uncharacterized protein</fullName>
    </submittedName>
</protein>
<feature type="compositionally biased region" description="Polar residues" evidence="1">
    <location>
        <begin position="38"/>
        <end position="69"/>
    </location>
</feature>
<organism evidence="3 4">
    <name type="scientific">Heligmosomoides polygyrus</name>
    <name type="common">Parasitic roundworm</name>
    <dbReference type="NCBI Taxonomy" id="6339"/>
    <lineage>
        <taxon>Eukaryota</taxon>
        <taxon>Metazoa</taxon>
        <taxon>Ecdysozoa</taxon>
        <taxon>Nematoda</taxon>
        <taxon>Chromadorea</taxon>
        <taxon>Rhabditida</taxon>
        <taxon>Rhabditina</taxon>
        <taxon>Rhabditomorpha</taxon>
        <taxon>Strongyloidea</taxon>
        <taxon>Heligmosomidae</taxon>
        <taxon>Heligmosomoides</taxon>
    </lineage>
</organism>
<feature type="compositionally biased region" description="Polar residues" evidence="1">
    <location>
        <begin position="180"/>
        <end position="198"/>
    </location>
</feature>
<feature type="compositionally biased region" description="Low complexity" evidence="1">
    <location>
        <begin position="70"/>
        <end position="80"/>
    </location>
</feature>
<proteinExistence type="predicted"/>
<dbReference type="AlphaFoldDB" id="A0A183FFL7"/>
<dbReference type="EMBL" id="UZAH01025452">
    <property type="protein sequence ID" value="VDO64181.1"/>
    <property type="molecule type" value="Genomic_DNA"/>
</dbReference>
<feature type="region of interest" description="Disordered" evidence="1">
    <location>
        <begin position="147"/>
        <end position="225"/>
    </location>
</feature>
<accession>A0A183FFL7</accession>
<sequence length="256" mass="26837">MRSPGHYNDGSLRSPRMNGEDDEEELPAYRRSPGPLSGNRTPARTSATDVRCGNSSAPPPQANNRQGTVPSPGGIIPGGPFNASFGVPPPPPPPFLGTPFPPGFPPPGMPVPWFGTGPMPNQFGMCNVPQPPWMGAMPGIPIFGVAPPPNFSAQPPPGQPIFGNPQPPPPPPPAQEPMQSTQANASTPNTGPSVSKTQPVVPPKPRERVGGSKFLDTAPPPPLHASEETSLIALFVAFARGERRYDIGLTGTYLCF</sequence>
<dbReference type="WBParaSite" id="HPBE_0000533101-mRNA-1">
    <property type="protein sequence ID" value="HPBE_0000533101-mRNA-1"/>
    <property type="gene ID" value="HPBE_0000533101"/>
</dbReference>
<feature type="compositionally biased region" description="Pro residues" evidence="1">
    <location>
        <begin position="147"/>
        <end position="175"/>
    </location>
</feature>
<reference evidence="4" key="2">
    <citation type="submission" date="2019-09" db="UniProtKB">
        <authorList>
            <consortium name="WormBaseParasite"/>
        </authorList>
    </citation>
    <scope>IDENTIFICATION</scope>
</reference>
<name>A0A183FFL7_HELPZ</name>